<name>A0A2P2KCH4_RHIMU</name>
<sequence length="19" mass="2102">MKINTIVVVHPRAGLIQVI</sequence>
<organism evidence="1">
    <name type="scientific">Rhizophora mucronata</name>
    <name type="common">Asiatic mangrove</name>
    <dbReference type="NCBI Taxonomy" id="61149"/>
    <lineage>
        <taxon>Eukaryota</taxon>
        <taxon>Viridiplantae</taxon>
        <taxon>Streptophyta</taxon>
        <taxon>Embryophyta</taxon>
        <taxon>Tracheophyta</taxon>
        <taxon>Spermatophyta</taxon>
        <taxon>Magnoliopsida</taxon>
        <taxon>eudicotyledons</taxon>
        <taxon>Gunneridae</taxon>
        <taxon>Pentapetalae</taxon>
        <taxon>rosids</taxon>
        <taxon>fabids</taxon>
        <taxon>Malpighiales</taxon>
        <taxon>Rhizophoraceae</taxon>
        <taxon>Rhizophora</taxon>
    </lineage>
</organism>
<dbReference type="EMBL" id="GGEC01022867">
    <property type="protein sequence ID" value="MBX03351.1"/>
    <property type="molecule type" value="Transcribed_RNA"/>
</dbReference>
<dbReference type="AlphaFoldDB" id="A0A2P2KCH4"/>
<evidence type="ECO:0000313" key="1">
    <source>
        <dbReference type="EMBL" id="MBX03351.1"/>
    </source>
</evidence>
<proteinExistence type="predicted"/>
<protein>
    <submittedName>
        <fullName evidence="1">Uncharacterized protein</fullName>
    </submittedName>
</protein>
<accession>A0A2P2KCH4</accession>
<reference evidence="1" key="1">
    <citation type="submission" date="2018-02" db="EMBL/GenBank/DDBJ databases">
        <title>Rhizophora mucronata_Transcriptome.</title>
        <authorList>
            <person name="Meera S.P."/>
            <person name="Sreeshan A."/>
            <person name="Augustine A."/>
        </authorList>
    </citation>
    <scope>NUCLEOTIDE SEQUENCE</scope>
    <source>
        <tissue evidence="1">Leaf</tissue>
    </source>
</reference>